<dbReference type="InterPro" id="IPR016024">
    <property type="entry name" value="ARM-type_fold"/>
</dbReference>
<dbReference type="SUPFAM" id="SSF48371">
    <property type="entry name" value="ARM repeat"/>
    <property type="match status" value="1"/>
</dbReference>
<dbReference type="WBParaSite" id="MCU_000471-RB">
    <property type="protein sequence ID" value="MCU_000471-RB"/>
    <property type="gene ID" value="MCU_000471"/>
</dbReference>
<protein>
    <recommendedName>
        <fullName evidence="2">26S proteasome non-ATPase regulatory subunit 5</fullName>
    </recommendedName>
</protein>
<name>A0A5K3EGY6_MESCO</name>
<reference evidence="3" key="1">
    <citation type="submission" date="2019-11" db="UniProtKB">
        <authorList>
            <consortium name="WormBaseParasite"/>
        </authorList>
    </citation>
    <scope>IDENTIFICATION</scope>
</reference>
<dbReference type="InterPro" id="IPR019538">
    <property type="entry name" value="PSMD5"/>
</dbReference>
<dbReference type="GO" id="GO:0043248">
    <property type="term" value="P:proteasome assembly"/>
    <property type="evidence" value="ECO:0007669"/>
    <property type="project" value="InterPro"/>
</dbReference>
<proteinExistence type="inferred from homology"/>
<accession>A0A5K3EGY6</accession>
<dbReference type="Gene3D" id="1.25.10.10">
    <property type="entry name" value="Leucine-rich Repeat Variant"/>
    <property type="match status" value="1"/>
</dbReference>
<dbReference type="InterPro" id="IPR011989">
    <property type="entry name" value="ARM-like"/>
</dbReference>
<sequence length="531" mass="58484">MTQLQESASEIIDRVSRQPGSVQDYEKLNIILRNMSKAELQTAVSSHGLLDIFGQMDLSNSVLSDLALSMASVIFSTFHLTEFVHSHESELFDAISSRNHLLRDFIISRLEEGVKNTSTEDLCIPEKLLIEISKIATQEEIENASSSLSFIKTFGVFHPQGVKILLGNPSVKNNFIATNNDEQIIRVSELFAEIAAARVETFDTMVESAFFDPLFTIFQKDDPLLQLNSIAVLKLLVTFQEGRSFLQSKGTITALLSTLQSIEENPLCDLVLPGYLTFFGALAASEPLRFLGTSSTLSPLTSRLSISLSSPNPTILLAALEAISFICRTSDGKMAVAPHLEPDGCLALTLSKLSGLIQNSSTELLPRILSIMSDLLRLPRSGEVSDILPAAQVTWNWFTKISNPVSPARLLVRIWNLARQPFRDVRLGAFQLLEAIATGPWGITLFVEQPGFIEYLLNRSTELGTATDDPSLQPAKFAVVSQCQKTQQRWNGACPQWPMMDDITSQQVDTYVKEGVWGSIQAQAAVAMEQG</sequence>
<comment type="similarity">
    <text evidence="1">Belongs to the proteasome subunit S5B/HSM3 family.</text>
</comment>
<organism evidence="3">
    <name type="scientific">Mesocestoides corti</name>
    <name type="common">Flatworm</name>
    <dbReference type="NCBI Taxonomy" id="53468"/>
    <lineage>
        <taxon>Eukaryota</taxon>
        <taxon>Metazoa</taxon>
        <taxon>Spiralia</taxon>
        <taxon>Lophotrochozoa</taxon>
        <taxon>Platyhelminthes</taxon>
        <taxon>Cestoda</taxon>
        <taxon>Eucestoda</taxon>
        <taxon>Cyclophyllidea</taxon>
        <taxon>Mesocestoididae</taxon>
        <taxon>Mesocestoides</taxon>
    </lineage>
</organism>
<dbReference type="PANTHER" id="PTHR13554">
    <property type="entry name" value="26S PROTEASOME NON-ATPASE REGULATORY SUBUNIT 5-RELATED"/>
    <property type="match status" value="1"/>
</dbReference>
<evidence type="ECO:0000256" key="2">
    <source>
        <dbReference type="ARBA" id="ARBA00014933"/>
    </source>
</evidence>
<dbReference type="Pfam" id="PF10508">
    <property type="entry name" value="Proteasom_PSMB"/>
    <property type="match status" value="1"/>
</dbReference>
<dbReference type="AlphaFoldDB" id="A0A5K3EGY6"/>
<dbReference type="PANTHER" id="PTHR13554:SF10">
    <property type="entry name" value="26S PROTEASOME NON-ATPASE REGULATORY SUBUNIT 5"/>
    <property type="match status" value="1"/>
</dbReference>
<evidence type="ECO:0000256" key="1">
    <source>
        <dbReference type="ARBA" id="ARBA00006823"/>
    </source>
</evidence>
<evidence type="ECO:0000313" key="3">
    <source>
        <dbReference type="WBParaSite" id="MCU_000471-RB"/>
    </source>
</evidence>
<dbReference type="GO" id="GO:0005829">
    <property type="term" value="C:cytosol"/>
    <property type="evidence" value="ECO:0007669"/>
    <property type="project" value="TreeGrafter"/>
</dbReference>